<reference evidence="4 5" key="1">
    <citation type="submission" date="2019-12" db="EMBL/GenBank/DDBJ databases">
        <title>Spirosoma sp. HMF4905 genome sequencing and assembly.</title>
        <authorList>
            <person name="Kang H."/>
            <person name="Cha I."/>
            <person name="Kim H."/>
            <person name="Joh K."/>
        </authorList>
    </citation>
    <scope>NUCLEOTIDE SEQUENCE [LARGE SCALE GENOMIC DNA]</scope>
    <source>
        <strain evidence="4 5">HMF4905</strain>
    </source>
</reference>
<dbReference type="SUPFAM" id="SSF49299">
    <property type="entry name" value="PKD domain"/>
    <property type="match status" value="2"/>
</dbReference>
<dbReference type="InterPro" id="IPR000772">
    <property type="entry name" value="Ricin_B_lectin"/>
</dbReference>
<evidence type="ECO:0000256" key="1">
    <source>
        <dbReference type="ARBA" id="ARBA00022737"/>
    </source>
</evidence>
<dbReference type="InterPro" id="IPR022409">
    <property type="entry name" value="PKD/Chitinase_dom"/>
</dbReference>
<dbReference type="InterPro" id="IPR015914">
    <property type="entry name" value="PAPs_N"/>
</dbReference>
<keyword evidence="5" id="KW-1185">Reference proteome</keyword>
<protein>
    <submittedName>
        <fullName evidence="4">PKD domain-containing protein</fullName>
    </submittedName>
</protein>
<dbReference type="InterPro" id="IPR035992">
    <property type="entry name" value="Ricin_B-like_lectins"/>
</dbReference>
<dbReference type="Pfam" id="PF18911">
    <property type="entry name" value="PKD_4"/>
    <property type="match status" value="2"/>
</dbReference>
<dbReference type="Proteomes" id="UP000436006">
    <property type="component" value="Unassembled WGS sequence"/>
</dbReference>
<evidence type="ECO:0000259" key="3">
    <source>
        <dbReference type="PROSITE" id="PS50853"/>
    </source>
</evidence>
<dbReference type="CDD" id="cd00146">
    <property type="entry name" value="PKD"/>
    <property type="match status" value="2"/>
</dbReference>
<dbReference type="InterPro" id="IPR013783">
    <property type="entry name" value="Ig-like_fold"/>
</dbReference>
<gene>
    <name evidence="4" type="ORF">GO755_04085</name>
</gene>
<dbReference type="GO" id="GO:0003993">
    <property type="term" value="F:acid phosphatase activity"/>
    <property type="evidence" value="ECO:0007669"/>
    <property type="project" value="InterPro"/>
</dbReference>
<dbReference type="PROSITE" id="PS50093">
    <property type="entry name" value="PKD"/>
    <property type="match status" value="2"/>
</dbReference>
<dbReference type="PANTHER" id="PTHR46708:SF2">
    <property type="entry name" value="FIBRONECTIN TYPE-III DOMAIN-CONTAINING PROTEIN"/>
    <property type="match status" value="1"/>
</dbReference>
<accession>A0A7K1S645</accession>
<evidence type="ECO:0000259" key="2">
    <source>
        <dbReference type="PROSITE" id="PS50093"/>
    </source>
</evidence>
<dbReference type="Pfam" id="PF14200">
    <property type="entry name" value="RicinB_lectin_2"/>
    <property type="match status" value="2"/>
</dbReference>
<dbReference type="InterPro" id="IPR036116">
    <property type="entry name" value="FN3_sf"/>
</dbReference>
<evidence type="ECO:0000313" key="4">
    <source>
        <dbReference type="EMBL" id="MVM29200.1"/>
    </source>
</evidence>
<dbReference type="Gene3D" id="2.80.10.50">
    <property type="match status" value="4"/>
</dbReference>
<dbReference type="SUPFAM" id="SSF50370">
    <property type="entry name" value="Ricin B-like lectins"/>
    <property type="match status" value="2"/>
</dbReference>
<dbReference type="GO" id="GO:0046872">
    <property type="term" value="F:metal ion binding"/>
    <property type="evidence" value="ECO:0007669"/>
    <property type="project" value="InterPro"/>
</dbReference>
<dbReference type="SMART" id="SM00458">
    <property type="entry name" value="RICIN"/>
    <property type="match status" value="2"/>
</dbReference>
<dbReference type="InterPro" id="IPR003961">
    <property type="entry name" value="FN3_dom"/>
</dbReference>
<dbReference type="Pfam" id="PF16656">
    <property type="entry name" value="Pur_ac_phosph_N"/>
    <property type="match status" value="1"/>
</dbReference>
<dbReference type="InterPro" id="IPR035986">
    <property type="entry name" value="PKD_dom_sf"/>
</dbReference>
<dbReference type="InterPro" id="IPR000601">
    <property type="entry name" value="PKD_dom"/>
</dbReference>
<feature type="domain" description="PKD" evidence="2">
    <location>
        <begin position="214"/>
        <end position="270"/>
    </location>
</feature>
<comment type="caution">
    <text evidence="4">The sequence shown here is derived from an EMBL/GenBank/DDBJ whole genome shotgun (WGS) entry which is preliminary data.</text>
</comment>
<dbReference type="PROSITE" id="PS50853">
    <property type="entry name" value="FN3"/>
    <property type="match status" value="1"/>
</dbReference>
<dbReference type="PROSITE" id="PS50231">
    <property type="entry name" value="RICIN_B_LECTIN"/>
    <property type="match status" value="2"/>
</dbReference>
<dbReference type="AlphaFoldDB" id="A0A7K1S645"/>
<evidence type="ECO:0000313" key="5">
    <source>
        <dbReference type="Proteomes" id="UP000436006"/>
    </source>
</evidence>
<organism evidence="4 5">
    <name type="scientific">Spirosoma arboris</name>
    <dbReference type="NCBI Taxonomy" id="2682092"/>
    <lineage>
        <taxon>Bacteria</taxon>
        <taxon>Pseudomonadati</taxon>
        <taxon>Bacteroidota</taxon>
        <taxon>Cytophagia</taxon>
        <taxon>Cytophagales</taxon>
        <taxon>Cytophagaceae</taxon>
        <taxon>Spirosoma</taxon>
    </lineage>
</organism>
<dbReference type="SUPFAM" id="SSF49265">
    <property type="entry name" value="Fibronectin type III"/>
    <property type="match status" value="2"/>
</dbReference>
<sequence length="1096" mass="117311">MNSMSIYIPKLYVTGYSLFIGLLCWLGSQTTALGLPKISHDTNTRSAANLSLPGSVSAVEANKCYRIVSRLSGKALGISGTAQSDGDKLTQQADANKLTQGWRFTATDGGYYSIQVLSTQKGIQVSNSSTADDALLEQWTYWGGSHQQWRLVRNADGYFTITSRNANKAITVRNASTAEGAQISQMTLGSGQNQQWSIEERSCTATATATNQAPVAVATSTPLTGSSPLSVTFTGNKSYDPDGDPITYQWDFGDGSSYSTEANPVKVFTAKAGAQGVGLILNYTVQLTVIDSKGLRSPVQTFSVRLNNGNPTVQIMSPVNNAKYPLDKSTSYTLGATVTGNTIQSQIWQVKLRHNNRDQLVKTLSGASPVVDISPAGCGGEDYYYVITVKVTDYNNLSAQDSVKIYPDCNSPNLSVTGLTALPFTSVSTVQLTWTNPTIPFDDILVVGKAGSGFTDIPLDPTYTANASITGNGSNLYGGKVLYQGTGTSVSVTDLTGGQLYYFRVYTRKGNGWSGGVEVSATPRTSNRPPVPIVTYTPLTGTPPLSVTFTGDKSYDPDGDPLTYIWDFGDGSSSSAANPVHVFTPIPGKGGSPQTSFTVRLLIRDNKGGQTDFQTFFVSVSNPAPTAKITTPVNLSKYALDKATSYTLAATVTDDVPSRLTYFWQGKLRINGKDQYPTTMTSTNPVFTVSPVGCDGVDDYYYIFTLKVTDVGNLTAQDSVKIYPDCNSPKLNVTGLTATTLTSNSVRLNWTNPTIPFEKVLVMGKPGSTLVGEIPDPNSGINAVNSSFTANASSYPADAVRALYYGTENSVVVTDLTPGQLYYFRVSARAGGWSGGVEVSATPTSATTSSPGSVSAVEANKCYRLVSRLSGKVLGIDGSAQSDGDKLTQQANANKLTQSWRFTATDGGYYSIQVLSTQKGIQVSNSSTADDALLEQWTYWGGSHQQWRLVRNTDGYFTITSRNANKAITVRNASTAEGAPISQMTLGSAQNQQWSIEERTCTAGARLGASETGVTFKLWPNPAREHVLIDLSPAIGQPVGLKLHDLMGRTLQQAQLEVAPTEPYRLTIDQVPNGLYLIQLTPAGELPTTLRLLIQR</sequence>
<dbReference type="SMART" id="SM00089">
    <property type="entry name" value="PKD"/>
    <property type="match status" value="2"/>
</dbReference>
<dbReference type="PANTHER" id="PTHR46708">
    <property type="entry name" value="TENASCIN"/>
    <property type="match status" value="1"/>
</dbReference>
<dbReference type="InterPro" id="IPR050991">
    <property type="entry name" value="ECM_Regulatory_Proteins"/>
</dbReference>
<feature type="domain" description="Fibronectin type-III" evidence="3">
    <location>
        <begin position="732"/>
        <end position="851"/>
    </location>
</feature>
<dbReference type="CDD" id="cd00063">
    <property type="entry name" value="FN3"/>
    <property type="match status" value="1"/>
</dbReference>
<proteinExistence type="predicted"/>
<dbReference type="Gene3D" id="2.60.40.10">
    <property type="entry name" value="Immunoglobulins"/>
    <property type="match status" value="4"/>
</dbReference>
<keyword evidence="1" id="KW-0677">Repeat</keyword>
<name>A0A7K1S645_9BACT</name>
<dbReference type="SMART" id="SM00060">
    <property type="entry name" value="FN3"/>
    <property type="match status" value="2"/>
</dbReference>
<feature type="domain" description="PKD" evidence="2">
    <location>
        <begin position="530"/>
        <end position="584"/>
    </location>
</feature>
<dbReference type="EMBL" id="WPIN01000002">
    <property type="protein sequence ID" value="MVM29200.1"/>
    <property type="molecule type" value="Genomic_DNA"/>
</dbReference>